<dbReference type="Pfam" id="PF12158">
    <property type="entry name" value="DUF3592"/>
    <property type="match status" value="1"/>
</dbReference>
<reference evidence="3 4" key="1">
    <citation type="submission" date="2024-04" db="EMBL/GenBank/DDBJ databases">
        <title>New Clade of Flavobacterium.</title>
        <authorList>
            <person name="Matos L."/>
            <person name="Proenca D.N."/>
            <person name="Fransisco R.M."/>
            <person name="Chung A.P."/>
            <person name="Maccario L."/>
            <person name="Sorensen S.J."/>
            <person name="Morais P.V."/>
        </authorList>
    </citation>
    <scope>NUCLEOTIDE SEQUENCE [LARGE SCALE GENOMIC DNA]</scope>
    <source>
        <strain evidence="3 4">FBOR7N2.3</strain>
    </source>
</reference>
<keyword evidence="1" id="KW-1133">Transmembrane helix</keyword>
<dbReference type="InterPro" id="IPR021994">
    <property type="entry name" value="DUF3592"/>
</dbReference>
<sequence length="233" mass="26642">MKLKPSIIFYMFAVIGSLLLAAALYLYQDKQAFFKKAEVVQGTVTELLRSRSDKSIMYRPVVEFETKSGKKAEFTSSVASNPASYNVGEKVEVLYDPVNPAKADINGFSALYLGPLILGIIGTVFILISFISILFRHLKQKKTKYLLDNGKRIVTKFENIQLNSDIKVNNRNPFQICSRWLNPNTNELHIFKSEDIWFDPTEFIKTEEIKVIIDPNDPKKYLMDTSFLPNLSR</sequence>
<dbReference type="RefSeq" id="WP_373391554.1">
    <property type="nucleotide sequence ID" value="NZ_JBCFQJ010000012.1"/>
</dbReference>
<comment type="caution">
    <text evidence="3">The sequence shown here is derived from an EMBL/GenBank/DDBJ whole genome shotgun (WGS) entry which is preliminary data.</text>
</comment>
<gene>
    <name evidence="3" type="ORF">AAGV33_08540</name>
</gene>
<keyword evidence="1" id="KW-0812">Transmembrane</keyword>
<evidence type="ECO:0000259" key="2">
    <source>
        <dbReference type="Pfam" id="PF12158"/>
    </source>
</evidence>
<organism evidence="3 4">
    <name type="scientific">Flavobacterium magnesitis</name>
    <dbReference type="NCBI Taxonomy" id="3138077"/>
    <lineage>
        <taxon>Bacteria</taxon>
        <taxon>Pseudomonadati</taxon>
        <taxon>Bacteroidota</taxon>
        <taxon>Flavobacteriia</taxon>
        <taxon>Flavobacteriales</taxon>
        <taxon>Flavobacteriaceae</taxon>
        <taxon>Flavobacterium</taxon>
    </lineage>
</organism>
<accession>A0ABV4TK90</accession>
<feature type="transmembrane region" description="Helical" evidence="1">
    <location>
        <begin position="7"/>
        <end position="27"/>
    </location>
</feature>
<name>A0ABV4TK90_9FLAO</name>
<keyword evidence="4" id="KW-1185">Reference proteome</keyword>
<proteinExistence type="predicted"/>
<dbReference type="Proteomes" id="UP001574170">
    <property type="component" value="Unassembled WGS sequence"/>
</dbReference>
<feature type="transmembrane region" description="Helical" evidence="1">
    <location>
        <begin position="112"/>
        <end position="135"/>
    </location>
</feature>
<protein>
    <submittedName>
        <fullName evidence="3">DUF3592 domain-containing protein</fullName>
    </submittedName>
</protein>
<evidence type="ECO:0000313" key="4">
    <source>
        <dbReference type="Proteomes" id="UP001574170"/>
    </source>
</evidence>
<feature type="domain" description="DUF3592" evidence="2">
    <location>
        <begin position="40"/>
        <end position="107"/>
    </location>
</feature>
<dbReference type="EMBL" id="JBCFQK010000010">
    <property type="protein sequence ID" value="MFA9194453.1"/>
    <property type="molecule type" value="Genomic_DNA"/>
</dbReference>
<evidence type="ECO:0000313" key="3">
    <source>
        <dbReference type="EMBL" id="MFA9194453.1"/>
    </source>
</evidence>
<evidence type="ECO:0000256" key="1">
    <source>
        <dbReference type="SAM" id="Phobius"/>
    </source>
</evidence>
<keyword evidence="1" id="KW-0472">Membrane</keyword>